<sequence>MIAATRLAPLLLGALIAAATLSSSVSAQQVFDLSPEQPGRPRAEKNEEAIKLIGKDAKFAKDGVFTVAIASTRLPFGAYGTDTRTLVGSEPDIAQLVADSLGRKLEIVSVAWADWPLGVASGKYDAVVSNVTVTEARKEKFDFSTYRKDLLGFYVKASNPISIKEPKDVAGLKVIVSSGTNQEQILLRWNEQNIKDGLKPVELQYHDDDVVLYLALESGRADAYLGPNALLGFRAAREAKTRLAGNFSGGWPLLAEIAVTTRKGNGLAEAITQAINTQIGNGNYAKALTRWNLAPEAIEKSATNPAGLPKS</sequence>
<feature type="chain" id="PRO_5009287887" evidence="2">
    <location>
        <begin position="28"/>
        <end position="311"/>
    </location>
</feature>
<organism evidence="4 5">
    <name type="scientific">Bosea lathyri</name>
    <dbReference type="NCBI Taxonomy" id="1036778"/>
    <lineage>
        <taxon>Bacteria</taxon>
        <taxon>Pseudomonadati</taxon>
        <taxon>Pseudomonadota</taxon>
        <taxon>Alphaproteobacteria</taxon>
        <taxon>Hyphomicrobiales</taxon>
        <taxon>Boseaceae</taxon>
        <taxon>Bosea</taxon>
    </lineage>
</organism>
<dbReference type="SUPFAM" id="SSF53850">
    <property type="entry name" value="Periplasmic binding protein-like II"/>
    <property type="match status" value="1"/>
</dbReference>
<proteinExistence type="predicted"/>
<dbReference type="Pfam" id="PF00497">
    <property type="entry name" value="SBP_bac_3"/>
    <property type="match status" value="1"/>
</dbReference>
<name>A0A1H5W4W3_9HYPH</name>
<dbReference type="Proteomes" id="UP000236743">
    <property type="component" value="Unassembled WGS sequence"/>
</dbReference>
<dbReference type="RefSeq" id="WP_103871754.1">
    <property type="nucleotide sequence ID" value="NZ_FNUY01000002.1"/>
</dbReference>
<feature type="domain" description="Solute-binding protein family 3/N-terminal" evidence="3">
    <location>
        <begin position="64"/>
        <end position="295"/>
    </location>
</feature>
<dbReference type="PANTHER" id="PTHR35936">
    <property type="entry name" value="MEMBRANE-BOUND LYTIC MUREIN TRANSGLYCOSYLASE F"/>
    <property type="match status" value="1"/>
</dbReference>
<dbReference type="PANTHER" id="PTHR35936:SF19">
    <property type="entry name" value="AMINO-ACID-BINDING PROTEIN YXEM-RELATED"/>
    <property type="match status" value="1"/>
</dbReference>
<dbReference type="CDD" id="cd01004">
    <property type="entry name" value="PBP2_MidA_like"/>
    <property type="match status" value="1"/>
</dbReference>
<dbReference type="Gene3D" id="3.40.190.10">
    <property type="entry name" value="Periplasmic binding protein-like II"/>
    <property type="match status" value="2"/>
</dbReference>
<keyword evidence="5" id="KW-1185">Reference proteome</keyword>
<dbReference type="SMART" id="SM00062">
    <property type="entry name" value="PBPb"/>
    <property type="match status" value="1"/>
</dbReference>
<evidence type="ECO:0000313" key="4">
    <source>
        <dbReference type="EMBL" id="SEF94532.1"/>
    </source>
</evidence>
<dbReference type="AlphaFoldDB" id="A0A1H5W4W3"/>
<feature type="signal peptide" evidence="2">
    <location>
        <begin position="1"/>
        <end position="27"/>
    </location>
</feature>
<evidence type="ECO:0000256" key="1">
    <source>
        <dbReference type="ARBA" id="ARBA00022729"/>
    </source>
</evidence>
<evidence type="ECO:0000313" key="5">
    <source>
        <dbReference type="Proteomes" id="UP000236743"/>
    </source>
</evidence>
<dbReference type="InterPro" id="IPR001638">
    <property type="entry name" value="Solute-binding_3/MltF_N"/>
</dbReference>
<evidence type="ECO:0000256" key="2">
    <source>
        <dbReference type="SAM" id="SignalP"/>
    </source>
</evidence>
<evidence type="ECO:0000259" key="3">
    <source>
        <dbReference type="SMART" id="SM00062"/>
    </source>
</evidence>
<gene>
    <name evidence="4" type="ORF">SAMN04488115_102560</name>
</gene>
<protein>
    <submittedName>
        <fullName evidence="4">Amino acid ABC transporter substrate-binding protein, PAAT family</fullName>
    </submittedName>
</protein>
<reference evidence="4 5" key="1">
    <citation type="submission" date="2016-10" db="EMBL/GenBank/DDBJ databases">
        <authorList>
            <person name="de Groot N.N."/>
        </authorList>
    </citation>
    <scope>NUCLEOTIDE SEQUENCE [LARGE SCALE GENOMIC DNA]</scope>
    <source>
        <strain evidence="4 5">DSM 26656</strain>
    </source>
</reference>
<accession>A0A1H5W4W3</accession>
<dbReference type="OrthoDB" id="5419093at2"/>
<dbReference type="EMBL" id="FNUY01000002">
    <property type="protein sequence ID" value="SEF94532.1"/>
    <property type="molecule type" value="Genomic_DNA"/>
</dbReference>
<keyword evidence="1 2" id="KW-0732">Signal</keyword>